<dbReference type="InterPro" id="IPR053735">
    <property type="entry name" value="Type_III_TA_endoRNase"/>
</dbReference>
<evidence type="ECO:0000313" key="2">
    <source>
        <dbReference type="Proteomes" id="UP001596253"/>
    </source>
</evidence>
<dbReference type="Proteomes" id="UP001596253">
    <property type="component" value="Unassembled WGS sequence"/>
</dbReference>
<dbReference type="Pfam" id="PF13958">
    <property type="entry name" value="ToxN_toxin"/>
    <property type="match status" value="1"/>
</dbReference>
<dbReference type="EMBL" id="JBHSSD010000009">
    <property type="protein sequence ID" value="MFC6163625.1"/>
    <property type="molecule type" value="Genomic_DNA"/>
</dbReference>
<name>A0ABW1R2K5_9LACO</name>
<keyword evidence="2" id="KW-1185">Reference proteome</keyword>
<accession>A0ABW1R2K5</accession>
<protein>
    <submittedName>
        <fullName evidence="1">Type III toxin-antitoxin system ToxN/AbiQ family toxin</fullName>
    </submittedName>
</protein>
<dbReference type="InterPro" id="IPR025911">
    <property type="entry name" value="ToxN/AbiQ_toxin"/>
</dbReference>
<comment type="caution">
    <text evidence="1">The sequence shown here is derived from an EMBL/GenBank/DDBJ whole genome shotgun (WGS) entry which is preliminary data.</text>
</comment>
<sequence length="161" mass="19331">MNLYYVNSDYISYLRMFDRRVLWNKSHRPYVGIIFKFNEFTYFAPLETAKSGKRVNKRIAVQVWGSSQSDTAPLSFLLLNDMIPINEANYTLVDMEVEKERNVLKYQLMLNEINYIRPREAQITRQASKVYQLKNEKNIDFFNRMCLDFKLLEEKSLLFDR</sequence>
<proteinExistence type="predicted"/>
<dbReference type="RefSeq" id="WP_137639065.1">
    <property type="nucleotide sequence ID" value="NZ_BJDK01000002.1"/>
</dbReference>
<dbReference type="Gene3D" id="3.10.129.130">
    <property type="match status" value="1"/>
</dbReference>
<organism evidence="1 2">
    <name type="scientific">Lactiplantibacillus dongliensis</name>
    <dbReference type="NCBI Taxonomy" id="2559919"/>
    <lineage>
        <taxon>Bacteria</taxon>
        <taxon>Bacillati</taxon>
        <taxon>Bacillota</taxon>
        <taxon>Bacilli</taxon>
        <taxon>Lactobacillales</taxon>
        <taxon>Lactobacillaceae</taxon>
        <taxon>Lactiplantibacillus</taxon>
    </lineage>
</organism>
<reference evidence="2" key="1">
    <citation type="journal article" date="2019" name="Int. J. Syst. Evol. Microbiol.">
        <title>The Global Catalogue of Microorganisms (GCM) 10K type strain sequencing project: providing services to taxonomists for standard genome sequencing and annotation.</title>
        <authorList>
            <consortium name="The Broad Institute Genomics Platform"/>
            <consortium name="The Broad Institute Genome Sequencing Center for Infectious Disease"/>
            <person name="Wu L."/>
            <person name="Ma J."/>
        </authorList>
    </citation>
    <scope>NUCLEOTIDE SEQUENCE [LARGE SCALE GENOMIC DNA]</scope>
    <source>
        <strain evidence="2">CCM 8932</strain>
    </source>
</reference>
<gene>
    <name evidence="1" type="ORF">ACFP3T_02925</name>
</gene>
<evidence type="ECO:0000313" key="1">
    <source>
        <dbReference type="EMBL" id="MFC6163625.1"/>
    </source>
</evidence>